<accession>A0A916X6F1</accession>
<dbReference type="EMBL" id="BMHK01000055">
    <property type="protein sequence ID" value="GGC15795.1"/>
    <property type="molecule type" value="Genomic_DNA"/>
</dbReference>
<protein>
    <recommendedName>
        <fullName evidence="3">TolC family protein</fullName>
    </recommendedName>
</protein>
<dbReference type="RefSeq" id="WP_188773171.1">
    <property type="nucleotide sequence ID" value="NZ_BMHK01000055.1"/>
</dbReference>
<dbReference type="Gene3D" id="1.20.1600.10">
    <property type="entry name" value="Outer membrane efflux proteins (OEP)"/>
    <property type="match status" value="1"/>
</dbReference>
<dbReference type="GO" id="GO:0015562">
    <property type="term" value="F:efflux transmembrane transporter activity"/>
    <property type="evidence" value="ECO:0007669"/>
    <property type="project" value="InterPro"/>
</dbReference>
<dbReference type="Proteomes" id="UP000608154">
    <property type="component" value="Unassembled WGS sequence"/>
</dbReference>
<keyword evidence="2" id="KW-1185">Reference proteome</keyword>
<reference evidence="1" key="2">
    <citation type="submission" date="2020-09" db="EMBL/GenBank/DDBJ databases">
        <authorList>
            <person name="Sun Q."/>
            <person name="Zhou Y."/>
        </authorList>
    </citation>
    <scope>NUCLEOTIDE SEQUENCE</scope>
    <source>
        <strain evidence="1">CGMCC 1.15095</strain>
    </source>
</reference>
<evidence type="ECO:0000313" key="2">
    <source>
        <dbReference type="Proteomes" id="UP000608154"/>
    </source>
</evidence>
<proteinExistence type="predicted"/>
<comment type="caution">
    <text evidence="1">The sequence shown here is derived from an EMBL/GenBank/DDBJ whole genome shotgun (WGS) entry which is preliminary data.</text>
</comment>
<sequence length="451" mass="47609">MIPTKAELAARAIHGGRSPRRAAIASCGIAAIRERVPDFTAPRFLASVAALALALFPTERAASQEGPAGSARDAAVTADVQEPAAKRGSLWWETAGDPVLAALIDRGLTANPDLVCDAVSLRTKEQEADAAARRLGNRIRRLFDTGATSADEAASQARAYRHADKRARLAAEIAAAYIDVRRLQETRAARAELLEQFRDNAEIARFRREAGLVPGLDTGLAGSLVAVTRSDLDASREQIAASVRELARLTGMEPSEVEDAIGDQGHVPDIAADVSGETRLSLAHRADLLALESSLLADMTRGKVTQEDLDAALAGGAADVPAEASPVSAAARSVARYREAQVRAYEDVEQRRQTVATASARQAELEGGAREARATVGDSRLAYRNGTGDFATLYVAEAADLAVNEARIRARAALAVATIRLWTAEGGGWTAADLELPPAGLGVRPEMTVCE</sequence>
<name>A0A916X6F1_9SPHN</name>
<dbReference type="PANTHER" id="PTHR30203">
    <property type="entry name" value="OUTER MEMBRANE CATION EFFLUX PROTEIN"/>
    <property type="match status" value="1"/>
</dbReference>
<evidence type="ECO:0008006" key="3">
    <source>
        <dbReference type="Google" id="ProtNLM"/>
    </source>
</evidence>
<organism evidence="1 2">
    <name type="scientific">Novosphingobium endophyticum</name>
    <dbReference type="NCBI Taxonomy" id="1955250"/>
    <lineage>
        <taxon>Bacteria</taxon>
        <taxon>Pseudomonadati</taxon>
        <taxon>Pseudomonadota</taxon>
        <taxon>Alphaproteobacteria</taxon>
        <taxon>Sphingomonadales</taxon>
        <taxon>Sphingomonadaceae</taxon>
        <taxon>Novosphingobium</taxon>
    </lineage>
</organism>
<dbReference type="AlphaFoldDB" id="A0A916X6F1"/>
<reference evidence="1" key="1">
    <citation type="journal article" date="2014" name="Int. J. Syst. Evol. Microbiol.">
        <title>Complete genome sequence of Corynebacterium casei LMG S-19264T (=DSM 44701T), isolated from a smear-ripened cheese.</title>
        <authorList>
            <consortium name="US DOE Joint Genome Institute (JGI-PGF)"/>
            <person name="Walter F."/>
            <person name="Albersmeier A."/>
            <person name="Kalinowski J."/>
            <person name="Ruckert C."/>
        </authorList>
    </citation>
    <scope>NUCLEOTIDE SEQUENCE</scope>
    <source>
        <strain evidence="1">CGMCC 1.15095</strain>
    </source>
</reference>
<dbReference type="InterPro" id="IPR010131">
    <property type="entry name" value="MdtP/NodT-like"/>
</dbReference>
<gene>
    <name evidence="1" type="ORF">GCM10011494_38350</name>
</gene>
<evidence type="ECO:0000313" key="1">
    <source>
        <dbReference type="EMBL" id="GGC15795.1"/>
    </source>
</evidence>
<dbReference type="SUPFAM" id="SSF56954">
    <property type="entry name" value="Outer membrane efflux proteins (OEP)"/>
    <property type="match status" value="1"/>
</dbReference>